<name>A0ABR4NBF5_9FUNG</name>
<dbReference type="PANTHER" id="PTHR46003:SF1">
    <property type="entry name" value="HOST CELL FACTOR"/>
    <property type="match status" value="1"/>
</dbReference>
<feature type="compositionally biased region" description="Polar residues" evidence="1">
    <location>
        <begin position="644"/>
        <end position="657"/>
    </location>
</feature>
<dbReference type="InterPro" id="IPR043536">
    <property type="entry name" value="HCF1/2"/>
</dbReference>
<accession>A0ABR4NBF5</accession>
<evidence type="ECO:0000256" key="1">
    <source>
        <dbReference type="SAM" id="MobiDB-lite"/>
    </source>
</evidence>
<dbReference type="Pfam" id="PF24681">
    <property type="entry name" value="Kelch_KLHDC2_KLHL20_DRC7"/>
    <property type="match status" value="1"/>
</dbReference>
<feature type="compositionally biased region" description="Polar residues" evidence="1">
    <location>
        <begin position="812"/>
        <end position="823"/>
    </location>
</feature>
<dbReference type="Gene3D" id="2.120.10.80">
    <property type="entry name" value="Kelch-type beta propeller"/>
    <property type="match status" value="2"/>
</dbReference>
<dbReference type="PANTHER" id="PTHR46003">
    <property type="entry name" value="HOST CELL FACTOR"/>
    <property type="match status" value="1"/>
</dbReference>
<feature type="region of interest" description="Disordered" evidence="1">
    <location>
        <begin position="889"/>
        <end position="930"/>
    </location>
</feature>
<gene>
    <name evidence="2" type="primary">HCFC2</name>
    <name evidence="2" type="ORF">HK105_203648</name>
</gene>
<proteinExistence type="predicted"/>
<keyword evidence="3" id="KW-1185">Reference proteome</keyword>
<dbReference type="Proteomes" id="UP001527925">
    <property type="component" value="Unassembled WGS sequence"/>
</dbReference>
<evidence type="ECO:0000313" key="2">
    <source>
        <dbReference type="EMBL" id="KAL2916869.1"/>
    </source>
</evidence>
<feature type="compositionally biased region" description="Low complexity" evidence="1">
    <location>
        <begin position="824"/>
        <end position="838"/>
    </location>
</feature>
<organism evidence="2 3">
    <name type="scientific">Polyrhizophydium stewartii</name>
    <dbReference type="NCBI Taxonomy" id="2732419"/>
    <lineage>
        <taxon>Eukaryota</taxon>
        <taxon>Fungi</taxon>
        <taxon>Fungi incertae sedis</taxon>
        <taxon>Chytridiomycota</taxon>
        <taxon>Chytridiomycota incertae sedis</taxon>
        <taxon>Chytridiomycetes</taxon>
        <taxon>Rhizophydiales</taxon>
        <taxon>Rhizophydiales incertae sedis</taxon>
        <taxon>Polyrhizophydium</taxon>
    </lineage>
</organism>
<protein>
    <submittedName>
        <fullName evidence="2">Host cell factor 2</fullName>
    </submittedName>
</protein>
<feature type="region of interest" description="Disordered" evidence="1">
    <location>
        <begin position="812"/>
        <end position="852"/>
    </location>
</feature>
<feature type="compositionally biased region" description="Polar residues" evidence="1">
    <location>
        <begin position="1027"/>
        <end position="1046"/>
    </location>
</feature>
<dbReference type="EMBL" id="JADGIZ020000014">
    <property type="protein sequence ID" value="KAL2916869.1"/>
    <property type="molecule type" value="Genomic_DNA"/>
</dbReference>
<sequence length="1226" mass="132583">MLRARWHLLQGPIDVDADGGGAAQPCARHGHACHYLTYRRADGRKAHELVLFWGGNYGIKDDAFVFDLDTCTWRPLAWEARHHRSKFVKADPDLGEQPPPTITPAAACASTSDSGSLMFLFGGIQEHSDGDVVTNELYRFDIQSRAFSPLVPLQKRSLPSPRLGATATFVPPGSGPFAEPSIYVHGGLAGSHMPLSEFNVFNLVHQRWYSCEPRGTPPVGRESHSAVYWPGSETASRRIVFYGGFSGVKEDEFQRLDDVVYYNIDTHTWSRPHVRGFVPPGRSLHSSIVLGSKMIVFGGWEPRNAALLTAGGRAGSRRGGGSKSQPPAAVHDVSRMDHTLPPWVCSNSVYAFDIESDTWEHINPDSAVHDASSPPFPQPRAGHAAVLVGNMMLVVGGNLGHDPTSHMQHCINDIWALEIGPPPPPGALKACASTATASALYSDNLVDGSPAVLFTWDDDYAWIPGRTYRIEVRDVSANEAHWRVLYEGVERTFTAPLVSPLDSSAMSIGTSGLTSPVRLSSAPDSSMLPVDDLRQGHTYLVRALAVNFAGDSSQWQPARGEPVHEPLLVRDGQMLQSDQVDLPIVPAKLTASLVAGNAGGPMLKLSWHSPVRKPASRPYRVECRVIVELAVVKGESLLPRTKTVESVTDSASRSSQSKKLRGEDGVAMRLSSNSDNPAAGEGNSADVHGEWITLWEGKKPGVVVSLELLRDMILHPTLEARFSTSAPADENVDSSVDADASRKRTRLNTDDGLEAPATLDAALRAVQAIAFEFRVCFARSNGLPSTPNDWTMPVHLEMPQLAISQLVPSLGSPSQQVAQKQMKPSQLQSQAQQAPEQPGDSKLGSETATADTGATETLLSSAAELGVARVGSDIDIAALADSKPKFIFATPQRPSDAESGDAAVKAQQRAREGRPPMPPPPPASTALRLPHDSLQRRDNAADAKLESKSLSAEIPFAKMLSLSESATPPPSAATDVLASVRHSKQGTATSESMPPPLPAAGVSASASHPEARPSGGPAKQEQAPVLSINTAGRRSSGANEQMSATSADDDHDGDHDGEMHTATSSQQQDMAVDADSLTELWNISPDLPRIGDPSMPFYYRLKFGDRIKVRKLKLRKSRKLSGGQTSDPVGEEWFPARVVYYIPTPDRKSWRIKIHYEGLRKEMDQFVPLGSNAPDYIREWADTSVQAQPAGDLDEEGLFDPTSEKAYLLNKKQRETAMRTGYVVKM</sequence>
<evidence type="ECO:0000313" key="3">
    <source>
        <dbReference type="Proteomes" id="UP001527925"/>
    </source>
</evidence>
<dbReference type="InterPro" id="IPR015915">
    <property type="entry name" value="Kelch-typ_b-propeller"/>
</dbReference>
<dbReference type="SUPFAM" id="SSF117281">
    <property type="entry name" value="Kelch motif"/>
    <property type="match status" value="1"/>
</dbReference>
<reference evidence="2 3" key="1">
    <citation type="submission" date="2023-09" db="EMBL/GenBank/DDBJ databases">
        <title>Pangenome analysis of Batrachochytrium dendrobatidis and related Chytrids.</title>
        <authorList>
            <person name="Yacoub M.N."/>
            <person name="Stajich J.E."/>
            <person name="James T.Y."/>
        </authorList>
    </citation>
    <scope>NUCLEOTIDE SEQUENCE [LARGE SCALE GENOMIC DNA]</scope>
    <source>
        <strain evidence="2 3">JEL0888</strain>
    </source>
</reference>
<comment type="caution">
    <text evidence="2">The sequence shown here is derived from an EMBL/GenBank/DDBJ whole genome shotgun (WGS) entry which is preliminary data.</text>
</comment>
<feature type="region of interest" description="Disordered" evidence="1">
    <location>
        <begin position="641"/>
        <end position="683"/>
    </location>
</feature>
<feature type="region of interest" description="Disordered" evidence="1">
    <location>
        <begin position="963"/>
        <end position="1070"/>
    </location>
</feature>